<protein>
    <submittedName>
        <fullName evidence="1">Uncharacterized protein</fullName>
    </submittedName>
</protein>
<comment type="caution">
    <text evidence="1">The sequence shown here is derived from an EMBL/GenBank/DDBJ whole genome shotgun (WGS) entry which is preliminary data.</text>
</comment>
<name>A0A1F7Z215_9BACT</name>
<dbReference type="AlphaFoldDB" id="A0A1F7Z215"/>
<reference evidence="1 2" key="1">
    <citation type="journal article" date="2016" name="Nat. Commun.">
        <title>Thousands of microbial genomes shed light on interconnected biogeochemical processes in an aquifer system.</title>
        <authorList>
            <person name="Anantharaman K."/>
            <person name="Brown C.T."/>
            <person name="Hug L.A."/>
            <person name="Sharon I."/>
            <person name="Castelle C.J."/>
            <person name="Probst A.J."/>
            <person name="Thomas B.C."/>
            <person name="Singh A."/>
            <person name="Wilkins M.J."/>
            <person name="Karaoz U."/>
            <person name="Brodie E.L."/>
            <person name="Williams K.H."/>
            <person name="Hubbard S.S."/>
            <person name="Banfield J.F."/>
        </authorList>
    </citation>
    <scope>NUCLEOTIDE SEQUENCE [LARGE SCALE GENOMIC DNA]</scope>
</reference>
<organism evidence="1 2">
    <name type="scientific">Candidatus Woesebacteria bacterium RIFCSPHIGHO2_01_FULL_44_21</name>
    <dbReference type="NCBI Taxonomy" id="1802503"/>
    <lineage>
        <taxon>Bacteria</taxon>
        <taxon>Candidatus Woeseibacteriota</taxon>
    </lineage>
</organism>
<evidence type="ECO:0000313" key="1">
    <source>
        <dbReference type="EMBL" id="OGM33494.1"/>
    </source>
</evidence>
<accession>A0A1F7Z215</accession>
<dbReference type="EMBL" id="MGGP01000001">
    <property type="protein sequence ID" value="OGM33494.1"/>
    <property type="molecule type" value="Genomic_DNA"/>
</dbReference>
<proteinExistence type="predicted"/>
<gene>
    <name evidence="1" type="ORF">A2803_04850</name>
</gene>
<dbReference type="Proteomes" id="UP000178870">
    <property type="component" value="Unassembled WGS sequence"/>
</dbReference>
<sequence>MEGGFWQMINVDLEKTIPEPLRFPDERVKVAEIRQDYGTFLSVDALKWALNKDYLSKDSQKITASEIAPSLRCPEGCNNCPDSILEIKRRIAVGLIPKVEARARTETFKYMMDDFYNLGIRHWMFVGGTLDHLPEIGELINHGLSQEETKVSWFSDGIPQTNPDGSPSNLMQTALEDGWMKKVANHVSWDYPYGYANIIPHGNILPLKQGRGLKFEDDPEYSRVFKTHYGTIFALNLINADARRVVLNITVSPGNLRLIPQLYAQADLLQQHAIENGKKTEVGLTFSPSIWRPHQARGDGTLQSPASAGLEMRDMSETNEIFSMILQNEYQRIRNGHPRLLYNSSGYTNLMADPQYRQITVDQGVPYPNGPEILNITPTADAWLDPMFAGPELEAINSTFGYRDRVFKPENNIFTQFQDPNLPWFPNMVTT</sequence>
<evidence type="ECO:0000313" key="2">
    <source>
        <dbReference type="Proteomes" id="UP000178870"/>
    </source>
</evidence>